<dbReference type="EC" id="4.3.2.2" evidence="2 3"/>
<dbReference type="Pfam" id="PF00206">
    <property type="entry name" value="Lyase_1"/>
    <property type="match status" value="1"/>
</dbReference>
<dbReference type="SUPFAM" id="SSF48557">
    <property type="entry name" value="L-aspartase-like"/>
    <property type="match status" value="1"/>
</dbReference>
<keyword evidence="3" id="KW-0658">Purine biosynthesis</keyword>
<dbReference type="PANTHER" id="PTHR43172">
    <property type="entry name" value="ADENYLOSUCCINATE LYASE"/>
    <property type="match status" value="1"/>
</dbReference>
<organism evidence="5 6">
    <name type="scientific">Candidatus Gottesmanbacteria bacterium RIFCSPHIGHO2_02_FULL_39_11</name>
    <dbReference type="NCBI Taxonomy" id="1798382"/>
    <lineage>
        <taxon>Bacteria</taxon>
        <taxon>Candidatus Gottesmaniibacteriota</taxon>
    </lineage>
</organism>
<dbReference type="NCBIfam" id="TIGR00928">
    <property type="entry name" value="purB"/>
    <property type="match status" value="1"/>
</dbReference>
<dbReference type="Gene3D" id="1.10.275.60">
    <property type="match status" value="1"/>
</dbReference>
<comment type="similarity">
    <text evidence="3">Belongs to the lyase 1 family. Adenylosuccinate lyase subfamily.</text>
</comment>
<sequence>MKQNTSYTYSTFISPFTWRYGSEEMRRIFSEELKFHIWRSIWVALAKAQHKAGMVSLEELEDLVKHQENIDIERILEIEKETKHDVVAAIKEYAEKAKIGGGKIHMGATSMDIVDNADMVRAREALNLIEDKLRKIILLLCSKVLKYADVPCIGFTHLQPAEPTTVGYRFAFYLQDTFNNLKFLHFVKTNIKGKGFKGAVGTGASYTKLLQGSKITFGEMEKIIMEELGLESALITSQVYPRQYDYLLLTLLSSIAASLSKFAGDLRILQSPMFGEWSEPFGSKQVGSSAMPFKKNPINAEKICSLTRYIAGLPAIALENSALSYLERTLDDSANRRLIMADSFLALDEVLITAEKIIEGMVIFEEKIKFNLELYAPFAVTEVVMIEAVKKGANRQQIHEIIRGLSMESWQEINIGQKNSLKEKLLKNKDIAKFIPSNTLEKLFDIRKHVGNAPYRSLQLVKEVKKYLKVSQL</sequence>
<dbReference type="EMBL" id="MFJL01000011">
    <property type="protein sequence ID" value="OGG16574.1"/>
    <property type="molecule type" value="Genomic_DNA"/>
</dbReference>
<dbReference type="InterPro" id="IPR019468">
    <property type="entry name" value="AdenyloSucc_lyase_C"/>
</dbReference>
<dbReference type="PRINTS" id="PR00145">
    <property type="entry name" value="ARGSUCLYASE"/>
</dbReference>
<keyword evidence="1 3" id="KW-0456">Lyase</keyword>
<evidence type="ECO:0000256" key="1">
    <source>
        <dbReference type="ARBA" id="ARBA00023239"/>
    </source>
</evidence>
<dbReference type="Gene3D" id="1.10.40.30">
    <property type="entry name" value="Fumarase/aspartase (C-terminal domain)"/>
    <property type="match status" value="1"/>
</dbReference>
<dbReference type="InterPro" id="IPR000362">
    <property type="entry name" value="Fumarate_lyase_fam"/>
</dbReference>
<comment type="catalytic activity">
    <reaction evidence="3">
        <text>(2S)-2-[5-amino-1-(5-phospho-beta-D-ribosyl)imidazole-4-carboxamido]succinate = 5-amino-1-(5-phospho-beta-D-ribosyl)imidazole-4-carboxamide + fumarate</text>
        <dbReference type="Rhea" id="RHEA:23920"/>
        <dbReference type="ChEBI" id="CHEBI:29806"/>
        <dbReference type="ChEBI" id="CHEBI:58443"/>
        <dbReference type="ChEBI" id="CHEBI:58475"/>
        <dbReference type="EC" id="4.3.2.2"/>
    </reaction>
</comment>
<proteinExistence type="inferred from homology"/>
<dbReference type="Gene3D" id="1.20.200.10">
    <property type="entry name" value="Fumarase/aspartase (Central domain)"/>
    <property type="match status" value="1"/>
</dbReference>
<dbReference type="InterPro" id="IPR020557">
    <property type="entry name" value="Fumarate_lyase_CS"/>
</dbReference>
<evidence type="ECO:0000256" key="2">
    <source>
        <dbReference type="NCBIfam" id="TIGR00928"/>
    </source>
</evidence>
<dbReference type="AlphaFoldDB" id="A0A1F5ZW59"/>
<dbReference type="PRINTS" id="PR00149">
    <property type="entry name" value="FUMRATELYASE"/>
</dbReference>
<dbReference type="GO" id="GO:0044208">
    <property type="term" value="P:'de novo' AMP biosynthetic process"/>
    <property type="evidence" value="ECO:0007669"/>
    <property type="project" value="UniProtKB-UniPathway"/>
</dbReference>
<dbReference type="InterPro" id="IPR004769">
    <property type="entry name" value="Pur_lyase"/>
</dbReference>
<feature type="domain" description="Adenylosuccinate lyase C-terminal" evidence="4">
    <location>
        <begin position="376"/>
        <end position="461"/>
    </location>
</feature>
<dbReference type="InterPro" id="IPR008948">
    <property type="entry name" value="L-Aspartase-like"/>
</dbReference>
<evidence type="ECO:0000313" key="5">
    <source>
        <dbReference type="EMBL" id="OGG16574.1"/>
    </source>
</evidence>
<dbReference type="STRING" id="1798382.A3D77_06205"/>
<dbReference type="SMART" id="SM00998">
    <property type="entry name" value="ADSL_C"/>
    <property type="match status" value="1"/>
</dbReference>
<protein>
    <recommendedName>
        <fullName evidence="2 3">Adenylosuccinate lyase</fullName>
        <shortName evidence="3">ASL</shortName>
        <ecNumber evidence="2 3">4.3.2.2</ecNumber>
    </recommendedName>
    <alternativeName>
        <fullName evidence="3">Adenylosuccinase</fullName>
    </alternativeName>
</protein>
<evidence type="ECO:0000256" key="3">
    <source>
        <dbReference type="RuleBase" id="RU361172"/>
    </source>
</evidence>
<dbReference type="PROSITE" id="PS00163">
    <property type="entry name" value="FUMARATE_LYASES"/>
    <property type="match status" value="1"/>
</dbReference>
<dbReference type="InterPro" id="IPR022761">
    <property type="entry name" value="Fumarate_lyase_N"/>
</dbReference>
<dbReference type="GO" id="GO:0070626">
    <property type="term" value="F:(S)-2-(5-amino-1-(5-phospho-D-ribosyl)imidazole-4-carboxamido) succinate lyase (fumarate-forming) activity"/>
    <property type="evidence" value="ECO:0007669"/>
    <property type="project" value="TreeGrafter"/>
</dbReference>
<name>A0A1F5ZW59_9BACT</name>
<comment type="caution">
    <text evidence="5">The sequence shown here is derived from an EMBL/GenBank/DDBJ whole genome shotgun (WGS) entry which is preliminary data.</text>
</comment>
<dbReference type="UniPathway" id="UPA00074">
    <property type="reaction ID" value="UER00132"/>
</dbReference>
<dbReference type="GO" id="GO:0004018">
    <property type="term" value="F:N6-(1,2-dicarboxyethyl)AMP AMP-lyase (fumarate-forming) activity"/>
    <property type="evidence" value="ECO:0007669"/>
    <property type="project" value="UniProtKB-UniRule"/>
</dbReference>
<comment type="catalytic activity">
    <reaction evidence="3">
        <text>N(6)-(1,2-dicarboxyethyl)-AMP = fumarate + AMP</text>
        <dbReference type="Rhea" id="RHEA:16853"/>
        <dbReference type="ChEBI" id="CHEBI:29806"/>
        <dbReference type="ChEBI" id="CHEBI:57567"/>
        <dbReference type="ChEBI" id="CHEBI:456215"/>
        <dbReference type="EC" id="4.3.2.2"/>
    </reaction>
</comment>
<dbReference type="PANTHER" id="PTHR43172:SF1">
    <property type="entry name" value="ADENYLOSUCCINATE LYASE"/>
    <property type="match status" value="1"/>
</dbReference>
<dbReference type="GO" id="GO:0006189">
    <property type="term" value="P:'de novo' IMP biosynthetic process"/>
    <property type="evidence" value="ECO:0007669"/>
    <property type="project" value="UniProtKB-UniPathway"/>
</dbReference>
<evidence type="ECO:0000259" key="4">
    <source>
        <dbReference type="SMART" id="SM00998"/>
    </source>
</evidence>
<gene>
    <name evidence="5" type="ORF">A3D77_06205</name>
</gene>
<dbReference type="UniPathway" id="UPA00075">
    <property type="reaction ID" value="UER00336"/>
</dbReference>
<accession>A0A1F5ZW59</accession>
<evidence type="ECO:0000313" key="6">
    <source>
        <dbReference type="Proteomes" id="UP000176923"/>
    </source>
</evidence>
<dbReference type="GO" id="GO:0005829">
    <property type="term" value="C:cytosol"/>
    <property type="evidence" value="ECO:0007669"/>
    <property type="project" value="TreeGrafter"/>
</dbReference>
<comment type="pathway">
    <text evidence="3">Purine metabolism; IMP biosynthesis via de novo pathway; 5-amino-1-(5-phospho-D-ribosyl)imidazole-4-carboxamide from 5-amino-1-(5-phospho-D-ribosyl)imidazole-4-carboxylate: step 2/2.</text>
</comment>
<dbReference type="Pfam" id="PF10397">
    <property type="entry name" value="ADSL_C"/>
    <property type="match status" value="1"/>
</dbReference>
<reference evidence="5 6" key="1">
    <citation type="journal article" date="2016" name="Nat. Commun.">
        <title>Thousands of microbial genomes shed light on interconnected biogeochemical processes in an aquifer system.</title>
        <authorList>
            <person name="Anantharaman K."/>
            <person name="Brown C.T."/>
            <person name="Hug L.A."/>
            <person name="Sharon I."/>
            <person name="Castelle C.J."/>
            <person name="Probst A.J."/>
            <person name="Thomas B.C."/>
            <person name="Singh A."/>
            <person name="Wilkins M.J."/>
            <person name="Karaoz U."/>
            <person name="Brodie E.L."/>
            <person name="Williams K.H."/>
            <person name="Hubbard S.S."/>
            <person name="Banfield J.F."/>
        </authorList>
    </citation>
    <scope>NUCLEOTIDE SEQUENCE [LARGE SCALE GENOMIC DNA]</scope>
</reference>
<comment type="pathway">
    <text evidence="3">Purine metabolism; AMP biosynthesis via de novo pathway; AMP from IMP: step 2/2.</text>
</comment>
<dbReference type="Proteomes" id="UP000176923">
    <property type="component" value="Unassembled WGS sequence"/>
</dbReference>